<feature type="transmembrane region" description="Helical" evidence="1">
    <location>
        <begin position="20"/>
        <end position="39"/>
    </location>
</feature>
<keyword evidence="1" id="KW-0472">Membrane</keyword>
<feature type="transmembrane region" description="Helical" evidence="1">
    <location>
        <begin position="75"/>
        <end position="94"/>
    </location>
</feature>
<name>A0A542YSV4_9MICO</name>
<gene>
    <name evidence="2" type="ORF">FB467_2314</name>
</gene>
<feature type="transmembrane region" description="Helical" evidence="1">
    <location>
        <begin position="106"/>
        <end position="125"/>
    </location>
</feature>
<accession>A0A542YSV4</accession>
<dbReference type="AlphaFoldDB" id="A0A542YSV4"/>
<evidence type="ECO:0008006" key="4">
    <source>
        <dbReference type="Google" id="ProtNLM"/>
    </source>
</evidence>
<organism evidence="2 3">
    <name type="scientific">Ornithinicoccus hortensis</name>
    <dbReference type="NCBI Taxonomy" id="82346"/>
    <lineage>
        <taxon>Bacteria</taxon>
        <taxon>Bacillati</taxon>
        <taxon>Actinomycetota</taxon>
        <taxon>Actinomycetes</taxon>
        <taxon>Micrococcales</taxon>
        <taxon>Intrasporangiaceae</taxon>
        <taxon>Ornithinicoccus</taxon>
    </lineage>
</organism>
<evidence type="ECO:0000256" key="1">
    <source>
        <dbReference type="SAM" id="Phobius"/>
    </source>
</evidence>
<dbReference type="RefSeq" id="WP_211350595.1">
    <property type="nucleotide sequence ID" value="NZ_BAAAIK010000007.1"/>
</dbReference>
<feature type="transmembrane region" description="Helical" evidence="1">
    <location>
        <begin position="51"/>
        <end position="68"/>
    </location>
</feature>
<keyword evidence="3" id="KW-1185">Reference proteome</keyword>
<keyword evidence="1" id="KW-0812">Transmembrane</keyword>
<reference evidence="2 3" key="1">
    <citation type="submission" date="2019-06" db="EMBL/GenBank/DDBJ databases">
        <title>Sequencing the genomes of 1000 actinobacteria strains.</title>
        <authorList>
            <person name="Klenk H.-P."/>
        </authorList>
    </citation>
    <scope>NUCLEOTIDE SEQUENCE [LARGE SCALE GENOMIC DNA]</scope>
    <source>
        <strain evidence="2 3">DSM 12335</strain>
    </source>
</reference>
<comment type="caution">
    <text evidence="2">The sequence shown here is derived from an EMBL/GenBank/DDBJ whole genome shotgun (WGS) entry which is preliminary data.</text>
</comment>
<sequence>MATQTAAPTGTRRRKMPGQWRLLAASAMMLVGAFLPWLYTPAGPVSGMQGPGMWTATFGMIALAGALVPVRRLAAWQALASAAIALALPVWQFVHVFGKVGMQGWMPGPGLVLTFASGVLCAVAARQLFSARPRPA</sequence>
<evidence type="ECO:0000313" key="2">
    <source>
        <dbReference type="EMBL" id="TQL51176.1"/>
    </source>
</evidence>
<dbReference type="EMBL" id="VFOP01000001">
    <property type="protein sequence ID" value="TQL51176.1"/>
    <property type="molecule type" value="Genomic_DNA"/>
</dbReference>
<proteinExistence type="predicted"/>
<dbReference type="Proteomes" id="UP000319516">
    <property type="component" value="Unassembled WGS sequence"/>
</dbReference>
<evidence type="ECO:0000313" key="3">
    <source>
        <dbReference type="Proteomes" id="UP000319516"/>
    </source>
</evidence>
<keyword evidence="1" id="KW-1133">Transmembrane helix</keyword>
<protein>
    <recommendedName>
        <fullName evidence="4">SPW repeat-containing protein</fullName>
    </recommendedName>
</protein>